<keyword evidence="4" id="KW-0808">Transferase</keyword>
<dbReference type="GO" id="GO:0005886">
    <property type="term" value="C:plasma membrane"/>
    <property type="evidence" value="ECO:0007669"/>
    <property type="project" value="UniProtKB-SubCell"/>
</dbReference>
<evidence type="ECO:0000256" key="7">
    <source>
        <dbReference type="ARBA" id="ARBA00023136"/>
    </source>
</evidence>
<protein>
    <recommendedName>
        <fullName evidence="11">Glycosyltransferase RgtA/B/C/D-like domain-containing protein</fullName>
    </recommendedName>
</protein>
<feature type="transmembrane region" description="Helical" evidence="8">
    <location>
        <begin position="292"/>
        <end position="312"/>
    </location>
</feature>
<dbReference type="GO" id="GO:0009103">
    <property type="term" value="P:lipopolysaccharide biosynthetic process"/>
    <property type="evidence" value="ECO:0007669"/>
    <property type="project" value="UniProtKB-ARBA"/>
</dbReference>
<keyword evidence="7 8" id="KW-0472">Membrane</keyword>
<dbReference type="InterPro" id="IPR050297">
    <property type="entry name" value="LipidA_mod_glycosyltrf_83"/>
</dbReference>
<accession>A0A1G1VV49</accession>
<feature type="transmembrane region" description="Helical" evidence="8">
    <location>
        <begin position="58"/>
        <end position="81"/>
    </location>
</feature>
<evidence type="ECO:0000256" key="3">
    <source>
        <dbReference type="ARBA" id="ARBA00022676"/>
    </source>
</evidence>
<feature type="transmembrane region" description="Helical" evidence="8">
    <location>
        <begin position="88"/>
        <end position="107"/>
    </location>
</feature>
<keyword evidence="5 8" id="KW-0812">Transmembrane</keyword>
<name>A0A1G1VV49_9BACT</name>
<feature type="transmembrane region" description="Helical" evidence="8">
    <location>
        <begin position="137"/>
        <end position="154"/>
    </location>
</feature>
<feature type="transmembrane region" description="Helical" evidence="8">
    <location>
        <begin position="201"/>
        <end position="219"/>
    </location>
</feature>
<feature type="transmembrane region" description="Helical" evidence="8">
    <location>
        <begin position="262"/>
        <end position="285"/>
    </location>
</feature>
<dbReference type="EMBL" id="MHCH01000002">
    <property type="protein sequence ID" value="OGY19184.1"/>
    <property type="molecule type" value="Genomic_DNA"/>
</dbReference>
<evidence type="ECO:0000313" key="10">
    <source>
        <dbReference type="Proteomes" id="UP000177324"/>
    </source>
</evidence>
<evidence type="ECO:0000256" key="8">
    <source>
        <dbReference type="SAM" id="Phobius"/>
    </source>
</evidence>
<comment type="subcellular location">
    <subcellularLocation>
        <location evidence="1">Cell membrane</location>
        <topology evidence="1">Multi-pass membrane protein</topology>
    </subcellularLocation>
</comment>
<sequence length="496" mass="56892">MKKSASWIVLGLIVILFLALRLPQIWRDEFPFVFDFGRDLIWVRNMVELKRPTLIGPWGSLAGVYFGPLWYYLLTIPYIIFSGDPRGPVYLTLTANLAVLVLGWLWLKKSVSWRMGLIFAFLVAVSPHNINLSTFAFHANILPLTQLLFIYGLYRQDVRGLYLAALMTSLNFHFEPATGIFTTLTLVLFTLLRLKQLSLKSLLITAIIFALPFLPNVVFDLRHDFLQTRAVVAYFQGQNRSLEGVLPYPERIFERLRKFTELFSASVLPNLPILVTGIILVIILITLRKARLFSVLLFSLVIPLLGFMFLFPPELKGWYLYGFSINYFILTSLLLRKFPVLILLPVVLLAVRFTTLATFTSAATIKNQKAALDVVYTESRGQPFKFYVYTPPIYDYQYQYLTWWYGRKTYGYLPSEYSYLPGETSYHPQKDKFTQPTKPVTGTDPVKVFLLIEPEATTDRLTGWLGHFAALPLISEQTLPGDITLQTRQSKIDVAE</sequence>
<evidence type="ECO:0000313" key="9">
    <source>
        <dbReference type="EMBL" id="OGY19184.1"/>
    </source>
</evidence>
<feature type="transmembrane region" description="Helical" evidence="8">
    <location>
        <begin position="174"/>
        <end position="194"/>
    </location>
</feature>
<reference evidence="9 10" key="1">
    <citation type="journal article" date="2016" name="Nat. Commun.">
        <title>Thousands of microbial genomes shed light on interconnected biogeochemical processes in an aquifer system.</title>
        <authorList>
            <person name="Anantharaman K."/>
            <person name="Brown C.T."/>
            <person name="Hug L.A."/>
            <person name="Sharon I."/>
            <person name="Castelle C.J."/>
            <person name="Probst A.J."/>
            <person name="Thomas B.C."/>
            <person name="Singh A."/>
            <person name="Wilkins M.J."/>
            <person name="Karaoz U."/>
            <person name="Brodie E.L."/>
            <person name="Williams K.H."/>
            <person name="Hubbard S.S."/>
            <person name="Banfield J.F."/>
        </authorList>
    </citation>
    <scope>NUCLEOTIDE SEQUENCE [LARGE SCALE GENOMIC DNA]</scope>
</reference>
<keyword evidence="3" id="KW-0328">Glycosyltransferase</keyword>
<proteinExistence type="predicted"/>
<evidence type="ECO:0000256" key="4">
    <source>
        <dbReference type="ARBA" id="ARBA00022679"/>
    </source>
</evidence>
<evidence type="ECO:0000256" key="1">
    <source>
        <dbReference type="ARBA" id="ARBA00004651"/>
    </source>
</evidence>
<evidence type="ECO:0000256" key="6">
    <source>
        <dbReference type="ARBA" id="ARBA00022989"/>
    </source>
</evidence>
<gene>
    <name evidence="9" type="ORF">A2784_02555</name>
</gene>
<evidence type="ECO:0008006" key="11">
    <source>
        <dbReference type="Google" id="ProtNLM"/>
    </source>
</evidence>
<dbReference type="Proteomes" id="UP000177324">
    <property type="component" value="Unassembled WGS sequence"/>
</dbReference>
<feature type="transmembrane region" description="Helical" evidence="8">
    <location>
        <begin position="340"/>
        <end position="359"/>
    </location>
</feature>
<evidence type="ECO:0000256" key="2">
    <source>
        <dbReference type="ARBA" id="ARBA00022475"/>
    </source>
</evidence>
<dbReference type="PANTHER" id="PTHR33908">
    <property type="entry name" value="MANNOSYLTRANSFERASE YKCB-RELATED"/>
    <property type="match status" value="1"/>
</dbReference>
<feature type="transmembrane region" description="Helical" evidence="8">
    <location>
        <begin position="318"/>
        <end position="335"/>
    </location>
</feature>
<feature type="transmembrane region" description="Helical" evidence="8">
    <location>
        <begin position="113"/>
        <end position="130"/>
    </location>
</feature>
<evidence type="ECO:0000256" key="5">
    <source>
        <dbReference type="ARBA" id="ARBA00022692"/>
    </source>
</evidence>
<dbReference type="STRING" id="1797589.A2784_02555"/>
<keyword evidence="2" id="KW-1003">Cell membrane</keyword>
<comment type="caution">
    <text evidence="9">The sequence shown here is derived from an EMBL/GenBank/DDBJ whole genome shotgun (WGS) entry which is preliminary data.</text>
</comment>
<dbReference type="AlphaFoldDB" id="A0A1G1VV49"/>
<organism evidence="9 10">
    <name type="scientific">Candidatus Chisholmbacteria bacterium RIFCSPHIGHO2_01_FULL_48_12</name>
    <dbReference type="NCBI Taxonomy" id="1797589"/>
    <lineage>
        <taxon>Bacteria</taxon>
        <taxon>Candidatus Chisholmiibacteriota</taxon>
    </lineage>
</organism>
<dbReference type="PANTHER" id="PTHR33908:SF11">
    <property type="entry name" value="MEMBRANE PROTEIN"/>
    <property type="match status" value="1"/>
</dbReference>
<keyword evidence="6 8" id="KW-1133">Transmembrane helix</keyword>
<dbReference type="GO" id="GO:0016763">
    <property type="term" value="F:pentosyltransferase activity"/>
    <property type="evidence" value="ECO:0007669"/>
    <property type="project" value="TreeGrafter"/>
</dbReference>